<dbReference type="RefSeq" id="WP_072558205.1">
    <property type="nucleotide sequence ID" value="NZ_CP018154.1"/>
</dbReference>
<dbReference type="EMBL" id="CP018154">
    <property type="protein sequence ID" value="APG61559.1"/>
    <property type="molecule type" value="Genomic_DNA"/>
</dbReference>
<evidence type="ECO:0000256" key="4">
    <source>
        <dbReference type="ARBA" id="ARBA00023002"/>
    </source>
</evidence>
<dbReference type="Proteomes" id="UP000242561">
    <property type="component" value="Chromosome"/>
</dbReference>
<dbReference type="SMART" id="SM00558">
    <property type="entry name" value="JmjC"/>
    <property type="match status" value="1"/>
</dbReference>
<keyword evidence="2" id="KW-0479">Metal-binding</keyword>
<comment type="cofactor">
    <cofactor evidence="1">
        <name>Fe(2+)</name>
        <dbReference type="ChEBI" id="CHEBI:29033"/>
    </cofactor>
</comment>
<dbReference type="Gene3D" id="2.60.120.650">
    <property type="entry name" value="Cupin"/>
    <property type="match status" value="1"/>
</dbReference>
<evidence type="ECO:0000259" key="6">
    <source>
        <dbReference type="PROSITE" id="PS51184"/>
    </source>
</evidence>
<dbReference type="PANTHER" id="PTHR13096">
    <property type="entry name" value="MINA53 MYC INDUCED NUCLEAR ANTIGEN"/>
    <property type="match status" value="1"/>
</dbReference>
<dbReference type="Gene3D" id="3.40.366.30">
    <property type="entry name" value="50S ribosomal protein L16 arginine hydroxylase, Chain A, Domain 2"/>
    <property type="match status" value="1"/>
</dbReference>
<dbReference type="GO" id="GO:0016706">
    <property type="term" value="F:2-oxoglutarate-dependent dioxygenase activity"/>
    <property type="evidence" value="ECO:0007669"/>
    <property type="project" value="TreeGrafter"/>
</dbReference>
<dbReference type="PROSITE" id="PS51184">
    <property type="entry name" value="JMJC"/>
    <property type="match status" value="1"/>
</dbReference>
<dbReference type="AlphaFoldDB" id="A0A1L3J8U6"/>
<dbReference type="InterPro" id="IPR039994">
    <property type="entry name" value="NO66-like"/>
</dbReference>
<evidence type="ECO:0000256" key="1">
    <source>
        <dbReference type="ARBA" id="ARBA00001954"/>
    </source>
</evidence>
<dbReference type="InterPro" id="IPR046799">
    <property type="entry name" value="ROXA-like_wH"/>
</dbReference>
<keyword evidence="8" id="KW-1185">Reference proteome</keyword>
<dbReference type="KEGG" id="sphl:LPB140_00400"/>
<evidence type="ECO:0000256" key="5">
    <source>
        <dbReference type="ARBA" id="ARBA00023004"/>
    </source>
</evidence>
<protein>
    <submittedName>
        <fullName evidence="7">Cupin</fullName>
    </submittedName>
</protein>
<evidence type="ECO:0000313" key="8">
    <source>
        <dbReference type="Proteomes" id="UP000242561"/>
    </source>
</evidence>
<dbReference type="Pfam" id="PF20514">
    <property type="entry name" value="WHD_ROXA"/>
    <property type="match status" value="1"/>
</dbReference>
<sequence length="396" mass="44601">MQLENFDIDSFLRYYWQKKPCLIKNPWTAWQNPLAPDELAGLACEAEVESRLIVHENNGIYVENGPIEEARFSLLGQKSWTLLVQAVDHHVPDVAALIRPFRFIPDWRIDDIMVSIAADGGGVGAHYDQYDVFLIQGLGRRKWQVGQACDEKTPLLPHEHLRLLADFHVTDEWVLDAGDILYVPPGVAHNGVAIGDNCMTYSIGFRAPSTGELIGNWSDDILGQLTDDERYCDPQLLRQENAGEITPVAIQALHHLVQQKLNDSAAFATWLGEYLSAAKYADMDWRPEHPMNLDEIKAYIEQGEKICRNAASRFLFIHAADNAENVTLFVNGHAYQCSGETAHFAKHICANDNFILDHVYAKNDAIMAICHDLFSSGHLAFFDDIYGDEYLDDGDE</sequence>
<organism evidence="7 8">
    <name type="scientific">Sphingorhabdus lutea</name>
    <dbReference type="NCBI Taxonomy" id="1913578"/>
    <lineage>
        <taxon>Bacteria</taxon>
        <taxon>Pseudomonadati</taxon>
        <taxon>Pseudomonadota</taxon>
        <taxon>Alphaproteobacteria</taxon>
        <taxon>Sphingomonadales</taxon>
        <taxon>Sphingomonadaceae</taxon>
        <taxon>Sphingorhabdus</taxon>
    </lineage>
</organism>
<reference evidence="7 8" key="1">
    <citation type="submission" date="2016-11" db="EMBL/GenBank/DDBJ databases">
        <title>Sphingorhabdus sp. LPB0140, isolated from marine environment.</title>
        <authorList>
            <person name="Kim E."/>
            <person name="Yi H."/>
        </authorList>
    </citation>
    <scope>NUCLEOTIDE SEQUENCE [LARGE SCALE GENOMIC DNA]</scope>
    <source>
        <strain evidence="7 8">LPB0140</strain>
    </source>
</reference>
<gene>
    <name evidence="7" type="ORF">LPB140_00400</name>
</gene>
<proteinExistence type="predicted"/>
<evidence type="ECO:0000256" key="2">
    <source>
        <dbReference type="ARBA" id="ARBA00022723"/>
    </source>
</evidence>
<keyword evidence="4" id="KW-0560">Oxidoreductase</keyword>
<evidence type="ECO:0000313" key="7">
    <source>
        <dbReference type="EMBL" id="APG61559.1"/>
    </source>
</evidence>
<dbReference type="OrthoDB" id="9764016at2"/>
<dbReference type="STRING" id="1913578.LPB140_00400"/>
<dbReference type="Pfam" id="PF08007">
    <property type="entry name" value="JmjC_2"/>
    <property type="match status" value="1"/>
</dbReference>
<keyword evidence="5" id="KW-0408">Iron</keyword>
<name>A0A1L3J8U6_9SPHN</name>
<keyword evidence="3" id="KW-0223">Dioxygenase</keyword>
<dbReference type="SUPFAM" id="SSF51197">
    <property type="entry name" value="Clavaminate synthase-like"/>
    <property type="match status" value="1"/>
</dbReference>
<accession>A0A1L3J8U6</accession>
<feature type="domain" description="JmjC" evidence="6">
    <location>
        <begin position="93"/>
        <end position="222"/>
    </location>
</feature>
<dbReference type="InterPro" id="IPR003347">
    <property type="entry name" value="JmjC_dom"/>
</dbReference>
<dbReference type="GO" id="GO:0046872">
    <property type="term" value="F:metal ion binding"/>
    <property type="evidence" value="ECO:0007669"/>
    <property type="project" value="UniProtKB-KW"/>
</dbReference>
<dbReference type="PANTHER" id="PTHR13096:SF8">
    <property type="entry name" value="RIBOSOMAL OXYGENASE 1"/>
    <property type="match status" value="1"/>
</dbReference>
<evidence type="ECO:0000256" key="3">
    <source>
        <dbReference type="ARBA" id="ARBA00022964"/>
    </source>
</evidence>